<keyword evidence="1" id="KW-0175">Coiled coil</keyword>
<organism evidence="2 4">
    <name type="scientific">Caproicibacter fermentans</name>
    <dbReference type="NCBI Taxonomy" id="2576756"/>
    <lineage>
        <taxon>Bacteria</taxon>
        <taxon>Bacillati</taxon>
        <taxon>Bacillota</taxon>
        <taxon>Clostridia</taxon>
        <taxon>Eubacteriales</taxon>
        <taxon>Acutalibacteraceae</taxon>
        <taxon>Caproicibacter</taxon>
    </lineage>
</organism>
<dbReference type="Proteomes" id="UP000515909">
    <property type="component" value="Chromosome"/>
</dbReference>
<dbReference type="EMBL" id="CP060286">
    <property type="protein sequence ID" value="QNK40194.1"/>
    <property type="molecule type" value="Genomic_DNA"/>
</dbReference>
<sequence length="74" mass="8684">MPRGKKKTAVESFNEQIEKIDAQILTHQDKLNELKAQKKDLLEQKKKSEVEMLYQKIQESGKSVDEVFAMFEQE</sequence>
<reference evidence="2 4" key="1">
    <citation type="submission" date="2019-09" db="EMBL/GenBank/DDBJ databases">
        <title>Genome sequence of Clostridium sp. EA1.</title>
        <authorList>
            <person name="Poehlein A."/>
            <person name="Bengelsdorf F.R."/>
            <person name="Daniel R."/>
        </authorList>
    </citation>
    <scope>NUCLEOTIDE SEQUENCE [LARGE SCALE GENOMIC DNA]</scope>
    <source>
        <strain evidence="2 4">EA1</strain>
    </source>
</reference>
<accession>A0A7G8T9A3</accession>
<evidence type="ECO:0000313" key="4">
    <source>
        <dbReference type="Proteomes" id="UP000469440"/>
    </source>
</evidence>
<dbReference type="OrthoDB" id="9939458at2"/>
<feature type="coiled-coil region" evidence="1">
    <location>
        <begin position="10"/>
        <end position="51"/>
    </location>
</feature>
<evidence type="ECO:0000256" key="1">
    <source>
        <dbReference type="SAM" id="Coils"/>
    </source>
</evidence>
<protein>
    <recommendedName>
        <fullName evidence="6">Flagellar export protein FliJ</fullName>
    </recommendedName>
</protein>
<evidence type="ECO:0000313" key="5">
    <source>
        <dbReference type="Proteomes" id="UP000515909"/>
    </source>
</evidence>
<dbReference type="RefSeq" id="WP_066646128.1">
    <property type="nucleotide sequence ID" value="NZ_CP060286.1"/>
</dbReference>
<gene>
    <name evidence="2" type="ORF">CAFE_24960</name>
    <name evidence="3" type="ORF">HCR03_16165</name>
</gene>
<accession>A0A6N8I0W9</accession>
<evidence type="ECO:0000313" key="3">
    <source>
        <dbReference type="EMBL" id="QNK40194.1"/>
    </source>
</evidence>
<reference evidence="3 5" key="2">
    <citation type="submission" date="2020-08" db="EMBL/GenBank/DDBJ databases">
        <title>The isolate Caproiciproducens sp. 7D4C2 produces n-caproate at mildly acidic conditions from hexoses: genome and rBOX comparison with related strains and chain-elongating bacteria.</title>
        <authorList>
            <person name="Esquivel-Elizondo S."/>
            <person name="Bagci C."/>
            <person name="Temovska M."/>
            <person name="Jeon B.S."/>
            <person name="Bessarab I."/>
            <person name="Williams R.B.H."/>
            <person name="Huson D.H."/>
            <person name="Angenent L.T."/>
        </authorList>
    </citation>
    <scope>NUCLEOTIDE SEQUENCE [LARGE SCALE GENOMIC DNA]</scope>
    <source>
        <strain evidence="3 5">7D4C2</strain>
    </source>
</reference>
<evidence type="ECO:0008006" key="6">
    <source>
        <dbReference type="Google" id="ProtNLM"/>
    </source>
</evidence>
<keyword evidence="4" id="KW-1185">Reference proteome</keyword>
<dbReference type="KEGG" id="cfem:HCR03_16165"/>
<dbReference type="Proteomes" id="UP000469440">
    <property type="component" value="Unassembled WGS sequence"/>
</dbReference>
<proteinExistence type="predicted"/>
<evidence type="ECO:0000313" key="2">
    <source>
        <dbReference type="EMBL" id="MVB11771.1"/>
    </source>
</evidence>
<dbReference type="AlphaFoldDB" id="A0A6N8I0W9"/>
<dbReference type="EMBL" id="VWXL01000073">
    <property type="protein sequence ID" value="MVB11771.1"/>
    <property type="molecule type" value="Genomic_DNA"/>
</dbReference>
<name>A0A6N8I0W9_9FIRM</name>